<evidence type="ECO:0000259" key="3">
    <source>
        <dbReference type="SMART" id="SM00198"/>
    </source>
</evidence>
<dbReference type="GO" id="GO:0005576">
    <property type="term" value="C:extracellular region"/>
    <property type="evidence" value="ECO:0007669"/>
    <property type="project" value="InterPro"/>
</dbReference>
<dbReference type="SMART" id="SM00198">
    <property type="entry name" value="SCP"/>
    <property type="match status" value="1"/>
</dbReference>
<name>A0AA88H1S3_NAELO</name>
<evidence type="ECO:0000256" key="1">
    <source>
        <dbReference type="SAM" id="Phobius"/>
    </source>
</evidence>
<feature type="domain" description="SCP" evidence="3">
    <location>
        <begin position="44"/>
        <end position="188"/>
    </location>
</feature>
<dbReference type="PROSITE" id="PS01010">
    <property type="entry name" value="CRISP_2"/>
    <property type="match status" value="1"/>
</dbReference>
<dbReference type="RefSeq" id="XP_044553998.1">
    <property type="nucleotide sequence ID" value="XM_044689482.1"/>
</dbReference>
<dbReference type="InterPro" id="IPR001283">
    <property type="entry name" value="CRISP-related"/>
</dbReference>
<gene>
    <name evidence="4" type="ORF">C9374_013589</name>
</gene>
<dbReference type="SUPFAM" id="SSF55797">
    <property type="entry name" value="PR-1-like"/>
    <property type="match status" value="1"/>
</dbReference>
<comment type="caution">
    <text evidence="4">The sequence shown here is derived from an EMBL/GenBank/DDBJ whole genome shotgun (WGS) entry which is preliminary data.</text>
</comment>
<dbReference type="PANTHER" id="PTHR10334">
    <property type="entry name" value="CYSTEINE-RICH SECRETORY PROTEIN-RELATED"/>
    <property type="match status" value="1"/>
</dbReference>
<keyword evidence="5" id="KW-1185">Reference proteome</keyword>
<evidence type="ECO:0000313" key="5">
    <source>
        <dbReference type="Proteomes" id="UP000816034"/>
    </source>
</evidence>
<evidence type="ECO:0000256" key="2">
    <source>
        <dbReference type="SAM" id="SignalP"/>
    </source>
</evidence>
<keyword evidence="2" id="KW-0732">Signal</keyword>
<dbReference type="AlphaFoldDB" id="A0AA88H1S3"/>
<dbReference type="Gene3D" id="3.40.33.10">
    <property type="entry name" value="CAP"/>
    <property type="match status" value="1"/>
</dbReference>
<proteinExistence type="predicted"/>
<organism evidence="4 5">
    <name type="scientific">Naegleria lovaniensis</name>
    <name type="common">Amoeba</name>
    <dbReference type="NCBI Taxonomy" id="51637"/>
    <lineage>
        <taxon>Eukaryota</taxon>
        <taxon>Discoba</taxon>
        <taxon>Heterolobosea</taxon>
        <taxon>Tetramitia</taxon>
        <taxon>Eutetramitia</taxon>
        <taxon>Vahlkampfiidae</taxon>
        <taxon>Naegleria</taxon>
    </lineage>
</organism>
<dbReference type="InterPro" id="IPR018244">
    <property type="entry name" value="Allrgn_V5/Tpx1_CS"/>
</dbReference>
<dbReference type="Pfam" id="PF00188">
    <property type="entry name" value="CAP"/>
    <property type="match status" value="1"/>
</dbReference>
<dbReference type="InterPro" id="IPR014044">
    <property type="entry name" value="CAP_dom"/>
</dbReference>
<dbReference type="GeneID" id="68106042"/>
<feature type="signal peptide" evidence="2">
    <location>
        <begin position="1"/>
        <end position="35"/>
    </location>
</feature>
<keyword evidence="1" id="KW-1133">Transmembrane helix</keyword>
<feature type="transmembrane region" description="Helical" evidence="1">
    <location>
        <begin position="223"/>
        <end position="245"/>
    </location>
</feature>
<sequence>MSHNRKPVTASLILSFSLFLLSLMFINLFSSHASCQSINAFSSSEKTSIVNAHNTARFDSTLSPPAANMQSMVWDDALATTAANYVNQCVFAHNANRGSNVGENIYMGYSQTIGTAAVNSWASEKQYYNYYSGCQNGQVCGHYTQIIWASSVKVGCARKTCSTITGYPNFNGATIVVCNYSPAGNYNGQKPYVAGTAAPSTNKPNNGTNTKTNEAVTSVVGHYQYVVMLLSAMFVLIVTGCTSSWY</sequence>
<protein>
    <recommendedName>
        <fullName evidence="3">SCP domain-containing protein</fullName>
    </recommendedName>
</protein>
<dbReference type="InterPro" id="IPR035940">
    <property type="entry name" value="CAP_sf"/>
</dbReference>
<dbReference type="Proteomes" id="UP000816034">
    <property type="component" value="Unassembled WGS sequence"/>
</dbReference>
<evidence type="ECO:0000313" key="4">
    <source>
        <dbReference type="EMBL" id="KAG2392104.1"/>
    </source>
</evidence>
<reference evidence="4 5" key="1">
    <citation type="journal article" date="2018" name="BMC Genomics">
        <title>The genome of Naegleria lovaniensis, the basis for a comparative approach to unravel pathogenicity factors of the human pathogenic amoeba N. fowleri.</title>
        <authorList>
            <person name="Liechti N."/>
            <person name="Schurch N."/>
            <person name="Bruggmann R."/>
            <person name="Wittwer M."/>
        </authorList>
    </citation>
    <scope>NUCLEOTIDE SEQUENCE [LARGE SCALE GENOMIC DNA]</scope>
    <source>
        <strain evidence="4 5">ATCC 30569</strain>
    </source>
</reference>
<accession>A0AA88H1S3</accession>
<keyword evidence="1" id="KW-0812">Transmembrane</keyword>
<dbReference type="PRINTS" id="PR00837">
    <property type="entry name" value="V5TPXLIKE"/>
</dbReference>
<dbReference type="EMBL" id="PYSW02000006">
    <property type="protein sequence ID" value="KAG2392104.1"/>
    <property type="molecule type" value="Genomic_DNA"/>
</dbReference>
<feature type="chain" id="PRO_5041683546" description="SCP domain-containing protein" evidence="2">
    <location>
        <begin position="36"/>
        <end position="246"/>
    </location>
</feature>
<dbReference type="PROSITE" id="PS01009">
    <property type="entry name" value="CRISP_1"/>
    <property type="match status" value="1"/>
</dbReference>
<keyword evidence="1" id="KW-0472">Membrane</keyword>